<dbReference type="Proteomes" id="UP000886722">
    <property type="component" value="Unassembled WGS sequence"/>
</dbReference>
<reference evidence="5" key="1">
    <citation type="submission" date="2020-10" db="EMBL/GenBank/DDBJ databases">
        <authorList>
            <person name="Gilroy R."/>
        </authorList>
    </citation>
    <scope>NUCLEOTIDE SEQUENCE</scope>
    <source>
        <strain evidence="5">21143</strain>
    </source>
</reference>
<dbReference type="InterPro" id="IPR050834">
    <property type="entry name" value="Glycosyltransf_2"/>
</dbReference>
<comment type="similarity">
    <text evidence="1">Belongs to the glycosyltransferase 2 family.</text>
</comment>
<dbReference type="GO" id="GO:0016757">
    <property type="term" value="F:glycosyltransferase activity"/>
    <property type="evidence" value="ECO:0007669"/>
    <property type="project" value="UniProtKB-KW"/>
</dbReference>
<evidence type="ECO:0000256" key="1">
    <source>
        <dbReference type="ARBA" id="ARBA00006739"/>
    </source>
</evidence>
<feature type="domain" description="Glycosyltransferase 2-like" evidence="4">
    <location>
        <begin position="7"/>
        <end position="127"/>
    </location>
</feature>
<dbReference type="InterPro" id="IPR029044">
    <property type="entry name" value="Nucleotide-diphossugar_trans"/>
</dbReference>
<dbReference type="SUPFAM" id="SSF53448">
    <property type="entry name" value="Nucleotide-diphospho-sugar transferases"/>
    <property type="match status" value="1"/>
</dbReference>
<dbReference type="Pfam" id="PF00535">
    <property type="entry name" value="Glycos_transf_2"/>
    <property type="match status" value="1"/>
</dbReference>
<sequence length="306" mass="35385">MKRNTVSIVMCTYNGESFIREQLDSIMAQTYPVEEIIIQDDCSTDGTFEVVSEYASRYPHIRPIRNKTRKGVNGNFFDALGKASGDYIAIADQDDIWEPYKIKRQMQAIGDKLMCASFSQPFYGDGKDYAFDSRVPNCSLLRMIYVGIFPGHSTVFSRRLLSLMPDPAPIAVYRCYDLILALTAAAFDSIVFLGEVLSRHRRHASAYTYIVPTSSRKSAGNVFRWLRRTWRLHKELKDTIRLRLSTAEEFLSHIDSEEPVLQKALYMLRLQASLSRLDFFRLQLFCMRNCEYLLYTHPRCKKTLID</sequence>
<organism evidence="5 6">
    <name type="scientific">Candidatus Caccoplasma intestinavium</name>
    <dbReference type="NCBI Taxonomy" id="2840716"/>
    <lineage>
        <taxon>Bacteria</taxon>
        <taxon>Pseudomonadati</taxon>
        <taxon>Bacteroidota</taxon>
        <taxon>Bacteroidia</taxon>
        <taxon>Bacteroidales</taxon>
        <taxon>Bacteroidaceae</taxon>
        <taxon>Bacteroidaceae incertae sedis</taxon>
        <taxon>Candidatus Caccoplasma</taxon>
    </lineage>
</organism>
<keyword evidence="2" id="KW-0328">Glycosyltransferase</keyword>
<evidence type="ECO:0000256" key="2">
    <source>
        <dbReference type="ARBA" id="ARBA00022676"/>
    </source>
</evidence>
<proteinExistence type="inferred from homology"/>
<evidence type="ECO:0000313" key="6">
    <source>
        <dbReference type="Proteomes" id="UP000886722"/>
    </source>
</evidence>
<evidence type="ECO:0000259" key="4">
    <source>
        <dbReference type="Pfam" id="PF00535"/>
    </source>
</evidence>
<name>A0A9D1GH32_9BACT</name>
<dbReference type="PANTHER" id="PTHR43685:SF5">
    <property type="entry name" value="GLYCOSYLTRANSFERASE EPSE-RELATED"/>
    <property type="match status" value="1"/>
</dbReference>
<dbReference type="Gene3D" id="3.90.550.10">
    <property type="entry name" value="Spore Coat Polysaccharide Biosynthesis Protein SpsA, Chain A"/>
    <property type="match status" value="1"/>
</dbReference>
<comment type="caution">
    <text evidence="5">The sequence shown here is derived from an EMBL/GenBank/DDBJ whole genome shotgun (WGS) entry which is preliminary data.</text>
</comment>
<dbReference type="InterPro" id="IPR001173">
    <property type="entry name" value="Glyco_trans_2-like"/>
</dbReference>
<evidence type="ECO:0000256" key="3">
    <source>
        <dbReference type="ARBA" id="ARBA00022679"/>
    </source>
</evidence>
<protein>
    <submittedName>
        <fullName evidence="5">Glycosyltransferase</fullName>
    </submittedName>
</protein>
<evidence type="ECO:0000313" key="5">
    <source>
        <dbReference type="EMBL" id="HIT40154.1"/>
    </source>
</evidence>
<dbReference type="AlphaFoldDB" id="A0A9D1GH32"/>
<gene>
    <name evidence="5" type="ORF">IAD06_09000</name>
</gene>
<dbReference type="PANTHER" id="PTHR43685">
    <property type="entry name" value="GLYCOSYLTRANSFERASE"/>
    <property type="match status" value="1"/>
</dbReference>
<keyword evidence="3" id="KW-0808">Transferase</keyword>
<accession>A0A9D1GH32</accession>
<feature type="non-terminal residue" evidence="5">
    <location>
        <position position="306"/>
    </location>
</feature>
<reference evidence="5" key="2">
    <citation type="journal article" date="2021" name="PeerJ">
        <title>Extensive microbial diversity within the chicken gut microbiome revealed by metagenomics and culture.</title>
        <authorList>
            <person name="Gilroy R."/>
            <person name="Ravi A."/>
            <person name="Getino M."/>
            <person name="Pursley I."/>
            <person name="Horton D.L."/>
            <person name="Alikhan N.F."/>
            <person name="Baker D."/>
            <person name="Gharbi K."/>
            <person name="Hall N."/>
            <person name="Watson M."/>
            <person name="Adriaenssens E.M."/>
            <person name="Foster-Nyarko E."/>
            <person name="Jarju S."/>
            <person name="Secka A."/>
            <person name="Antonio M."/>
            <person name="Oren A."/>
            <person name="Chaudhuri R.R."/>
            <person name="La Ragione R."/>
            <person name="Hildebrand F."/>
            <person name="Pallen M.J."/>
        </authorList>
    </citation>
    <scope>NUCLEOTIDE SEQUENCE</scope>
    <source>
        <strain evidence="5">21143</strain>
    </source>
</reference>
<dbReference type="EMBL" id="DVKT01000066">
    <property type="protein sequence ID" value="HIT40154.1"/>
    <property type="molecule type" value="Genomic_DNA"/>
</dbReference>